<protein>
    <recommendedName>
        <fullName evidence="5">Zn(2)-C6 fungal-type domain-containing protein</fullName>
    </recommendedName>
</protein>
<keyword evidence="7" id="KW-1185">Reference proteome</keyword>
<dbReference type="GO" id="GO:0005634">
    <property type="term" value="C:nucleus"/>
    <property type="evidence" value="ECO:0007669"/>
    <property type="project" value="UniProtKB-SubCell"/>
</dbReference>
<dbReference type="SMART" id="SM00066">
    <property type="entry name" value="GAL4"/>
    <property type="match status" value="2"/>
</dbReference>
<dbReference type="GO" id="GO:0006351">
    <property type="term" value="P:DNA-templated transcription"/>
    <property type="evidence" value="ECO:0007669"/>
    <property type="project" value="InterPro"/>
</dbReference>
<dbReference type="GO" id="GO:0000981">
    <property type="term" value="F:DNA-binding transcription factor activity, RNA polymerase II-specific"/>
    <property type="evidence" value="ECO:0007669"/>
    <property type="project" value="InterPro"/>
</dbReference>
<evidence type="ECO:0000256" key="1">
    <source>
        <dbReference type="ARBA" id="ARBA00004123"/>
    </source>
</evidence>
<evidence type="ECO:0000256" key="4">
    <source>
        <dbReference type="SAM" id="MobiDB-lite"/>
    </source>
</evidence>
<evidence type="ECO:0000313" key="7">
    <source>
        <dbReference type="Proteomes" id="UP000738349"/>
    </source>
</evidence>
<evidence type="ECO:0000259" key="5">
    <source>
        <dbReference type="PROSITE" id="PS50048"/>
    </source>
</evidence>
<dbReference type="GO" id="GO:0003677">
    <property type="term" value="F:DNA binding"/>
    <property type="evidence" value="ECO:0007669"/>
    <property type="project" value="InterPro"/>
</dbReference>
<feature type="domain" description="Zn(2)-C6 fungal-type" evidence="5">
    <location>
        <begin position="9"/>
        <end position="39"/>
    </location>
</feature>
<keyword evidence="3" id="KW-0539">Nucleus</keyword>
<feature type="compositionally biased region" description="Polar residues" evidence="4">
    <location>
        <begin position="70"/>
        <end position="79"/>
    </location>
</feature>
<dbReference type="PROSITE" id="PS50048">
    <property type="entry name" value="ZN2_CY6_FUNGAL_2"/>
    <property type="match status" value="2"/>
</dbReference>
<dbReference type="GO" id="GO:0008270">
    <property type="term" value="F:zinc ion binding"/>
    <property type="evidence" value="ECO:0007669"/>
    <property type="project" value="InterPro"/>
</dbReference>
<dbReference type="SMART" id="SM00906">
    <property type="entry name" value="Fungal_trans"/>
    <property type="match status" value="1"/>
</dbReference>
<feature type="domain" description="Zn(2)-C6 fungal-type" evidence="5">
    <location>
        <begin position="102"/>
        <end position="133"/>
    </location>
</feature>
<feature type="region of interest" description="Disordered" evidence="4">
    <location>
        <begin position="48"/>
        <end position="96"/>
    </location>
</feature>
<reference evidence="6" key="1">
    <citation type="journal article" date="2021" name="Nat. Commun.">
        <title>Genetic determinants of endophytism in the Arabidopsis root mycobiome.</title>
        <authorList>
            <person name="Mesny F."/>
            <person name="Miyauchi S."/>
            <person name="Thiergart T."/>
            <person name="Pickel B."/>
            <person name="Atanasova L."/>
            <person name="Karlsson M."/>
            <person name="Huettel B."/>
            <person name="Barry K.W."/>
            <person name="Haridas S."/>
            <person name="Chen C."/>
            <person name="Bauer D."/>
            <person name="Andreopoulos W."/>
            <person name="Pangilinan J."/>
            <person name="LaButti K."/>
            <person name="Riley R."/>
            <person name="Lipzen A."/>
            <person name="Clum A."/>
            <person name="Drula E."/>
            <person name="Henrissat B."/>
            <person name="Kohler A."/>
            <person name="Grigoriev I.V."/>
            <person name="Martin F.M."/>
            <person name="Hacquard S."/>
        </authorList>
    </citation>
    <scope>NUCLEOTIDE SEQUENCE</scope>
    <source>
        <strain evidence="6">MPI-CAGE-AT-0147</strain>
    </source>
</reference>
<dbReference type="AlphaFoldDB" id="A0A9P9E265"/>
<dbReference type="InterPro" id="IPR050613">
    <property type="entry name" value="Sec_Metabolite_Reg"/>
</dbReference>
<keyword evidence="2" id="KW-0479">Metal-binding</keyword>
<proteinExistence type="predicted"/>
<comment type="subcellular location">
    <subcellularLocation>
        <location evidence="1">Nucleus</location>
    </subcellularLocation>
</comment>
<dbReference type="Proteomes" id="UP000738349">
    <property type="component" value="Unassembled WGS sequence"/>
</dbReference>
<dbReference type="InterPro" id="IPR001138">
    <property type="entry name" value="Zn2Cys6_DnaBD"/>
</dbReference>
<dbReference type="SUPFAM" id="SSF57701">
    <property type="entry name" value="Zn2/Cys6 DNA-binding domain"/>
    <property type="match status" value="2"/>
</dbReference>
<evidence type="ECO:0000313" key="6">
    <source>
        <dbReference type="EMBL" id="KAH7130929.1"/>
    </source>
</evidence>
<dbReference type="OrthoDB" id="4236860at2759"/>
<evidence type="ECO:0000256" key="2">
    <source>
        <dbReference type="ARBA" id="ARBA00022723"/>
    </source>
</evidence>
<comment type="caution">
    <text evidence="6">The sequence shown here is derived from an EMBL/GenBank/DDBJ whole genome shotgun (WGS) entry which is preliminary data.</text>
</comment>
<dbReference type="InterPro" id="IPR036864">
    <property type="entry name" value="Zn2-C6_fun-type_DNA-bd_sf"/>
</dbReference>
<feature type="compositionally biased region" description="Low complexity" evidence="4">
    <location>
        <begin position="58"/>
        <end position="69"/>
    </location>
</feature>
<dbReference type="PROSITE" id="PS00463">
    <property type="entry name" value="ZN2_CY6_FUNGAL_1"/>
    <property type="match status" value="2"/>
</dbReference>
<dbReference type="InterPro" id="IPR007219">
    <property type="entry name" value="XnlR_reg_dom"/>
</dbReference>
<dbReference type="CDD" id="cd12148">
    <property type="entry name" value="fungal_TF_MHR"/>
    <property type="match status" value="1"/>
</dbReference>
<dbReference type="EMBL" id="JAGMUV010000017">
    <property type="protein sequence ID" value="KAH7130929.1"/>
    <property type="molecule type" value="Genomic_DNA"/>
</dbReference>
<accession>A0A9P9E265</accession>
<dbReference type="CDD" id="cd00067">
    <property type="entry name" value="GAL4"/>
    <property type="match status" value="2"/>
</dbReference>
<name>A0A9P9E265_9HYPO</name>
<dbReference type="PANTHER" id="PTHR31001">
    <property type="entry name" value="UNCHARACTERIZED TRANSCRIPTIONAL REGULATORY PROTEIN"/>
    <property type="match status" value="1"/>
</dbReference>
<organism evidence="6 7">
    <name type="scientific">Dactylonectria macrodidyma</name>
    <dbReference type="NCBI Taxonomy" id="307937"/>
    <lineage>
        <taxon>Eukaryota</taxon>
        <taxon>Fungi</taxon>
        <taxon>Dikarya</taxon>
        <taxon>Ascomycota</taxon>
        <taxon>Pezizomycotina</taxon>
        <taxon>Sordariomycetes</taxon>
        <taxon>Hypocreomycetidae</taxon>
        <taxon>Hypocreales</taxon>
        <taxon>Nectriaceae</taxon>
        <taxon>Dactylonectria</taxon>
    </lineage>
</organism>
<sequence>MASKRPVKSCDRCRKLKIRCDRAKPVCKRCSLAGFECKFLPNRSDLPAEVPTPPDVFSSTASESTPATSDINIDNSLTDQPAAGCPPLKPNEPKKRNRASLSCVRCRRLKVKCDKAQPCSRCSLSGWTKSCTYTHRIRMETEPNKLDRSFVHKLEDPCQVVPTWHARYRGLSHWKSLLLRFGSIADVHSPPFTMATEEIVRTLHECESASHLPANYPHNSPGAVTYMSLEKVRDLIKNNWDNQQFFIDQYMDMYQSVHPILNVPEFMDQVQQFWDEPCMMEISWLAMYLMVLGLGSLTFDEDPALAKELFMSAEACISKTPFTFRPTITSLRTLCLMVVAKQVHSMTCWAMDSCWSFMGTVMRLALLNGLHRRTNSSEGHVQNFEDFESERDLWMTILYFSVQTSIITGMPNLLEIGDIFPTHVTARCESGDEKGSPWYRILHVSSKTAMKIMSRLNSDAKPSYDEVVEYNAEIRELMSMLGDTKMAEIQRVALDIYFRRLLLVLHRPFALDENAQILYPLSYWVSLECSLSFLVHHRDLCDVDQQCQNLVYIARLFLLDFFSAAVTTCVHLLRKDAPLAHGYGIPPRQTILDTLQACTDLWAQDRNRSLCFRTGVRLLESLMALIQKPQV</sequence>
<dbReference type="Gene3D" id="4.10.240.10">
    <property type="entry name" value="Zn(2)-C6 fungal-type DNA-binding domain"/>
    <property type="match status" value="2"/>
</dbReference>
<dbReference type="Pfam" id="PF04082">
    <property type="entry name" value="Fungal_trans"/>
    <property type="match status" value="1"/>
</dbReference>
<gene>
    <name evidence="6" type="ORF">EDB81DRAFT_807693</name>
</gene>
<evidence type="ECO:0000256" key="3">
    <source>
        <dbReference type="ARBA" id="ARBA00023242"/>
    </source>
</evidence>
<dbReference type="Pfam" id="PF00172">
    <property type="entry name" value="Zn_clus"/>
    <property type="match status" value="2"/>
</dbReference>